<dbReference type="InterPro" id="IPR029063">
    <property type="entry name" value="SAM-dependent_MTases_sf"/>
</dbReference>
<dbReference type="SUPFAM" id="SSF53335">
    <property type="entry name" value="S-adenosyl-L-methionine-dependent methyltransferases"/>
    <property type="match status" value="1"/>
</dbReference>
<evidence type="ECO:0000313" key="3">
    <source>
        <dbReference type="Proteomes" id="UP000655044"/>
    </source>
</evidence>
<dbReference type="AlphaFoldDB" id="A0A8J3SB12"/>
<sequence>MSGDRPTSMGRVGFMPENTFDERIAETYEVKWPELFDPAVVDPAVSFLAALAGSGTALEFGIGTGRIALPLSRRGVRVQGIDLSSAMLARLRTQPGAADIGTIAGDFATTKVSATFTVVYLVRNTITNLTTQDEQVECFRNAAAHLEPGGYFVIENYVPELRRLPPGQTIHPFTVNPEHIGFEEYDVASQIAISHHYWVVADQLEIFSSPHRYAWPSELDLMARIAGMTLCERWADWKRTPFTSDSRNHVSVWQKAGAVDQEG</sequence>
<name>A0A8J3SB12_PLARO</name>
<dbReference type="Proteomes" id="UP000655044">
    <property type="component" value="Unassembled WGS sequence"/>
</dbReference>
<evidence type="ECO:0000313" key="2">
    <source>
        <dbReference type="EMBL" id="GIH88419.1"/>
    </source>
</evidence>
<keyword evidence="2" id="KW-0808">Transferase</keyword>
<keyword evidence="3" id="KW-1185">Reference proteome</keyword>
<dbReference type="EMBL" id="BOOI01000080">
    <property type="protein sequence ID" value="GIH88419.1"/>
    <property type="molecule type" value="Genomic_DNA"/>
</dbReference>
<dbReference type="Pfam" id="PF13649">
    <property type="entry name" value="Methyltransf_25"/>
    <property type="match status" value="1"/>
</dbReference>
<keyword evidence="2" id="KW-0489">Methyltransferase</keyword>
<proteinExistence type="predicted"/>
<dbReference type="GO" id="GO:0032259">
    <property type="term" value="P:methylation"/>
    <property type="evidence" value="ECO:0007669"/>
    <property type="project" value="UniProtKB-KW"/>
</dbReference>
<protein>
    <submittedName>
        <fullName evidence="2">Methyltransferase</fullName>
    </submittedName>
</protein>
<reference evidence="2" key="1">
    <citation type="submission" date="2021-01" db="EMBL/GenBank/DDBJ databases">
        <title>Whole genome shotgun sequence of Planobispora rosea NBRC 15558.</title>
        <authorList>
            <person name="Komaki H."/>
            <person name="Tamura T."/>
        </authorList>
    </citation>
    <scope>NUCLEOTIDE SEQUENCE</scope>
    <source>
        <strain evidence="2">NBRC 15558</strain>
    </source>
</reference>
<dbReference type="InterPro" id="IPR041698">
    <property type="entry name" value="Methyltransf_25"/>
</dbReference>
<dbReference type="GO" id="GO:0008168">
    <property type="term" value="F:methyltransferase activity"/>
    <property type="evidence" value="ECO:0007669"/>
    <property type="project" value="UniProtKB-KW"/>
</dbReference>
<organism evidence="2 3">
    <name type="scientific">Planobispora rosea</name>
    <dbReference type="NCBI Taxonomy" id="35762"/>
    <lineage>
        <taxon>Bacteria</taxon>
        <taxon>Bacillati</taxon>
        <taxon>Actinomycetota</taxon>
        <taxon>Actinomycetes</taxon>
        <taxon>Streptosporangiales</taxon>
        <taxon>Streptosporangiaceae</taxon>
        <taxon>Planobispora</taxon>
    </lineage>
</organism>
<gene>
    <name evidence="2" type="ORF">Pro02_68270</name>
</gene>
<evidence type="ECO:0000259" key="1">
    <source>
        <dbReference type="Pfam" id="PF13649"/>
    </source>
</evidence>
<dbReference type="CDD" id="cd02440">
    <property type="entry name" value="AdoMet_MTases"/>
    <property type="match status" value="1"/>
</dbReference>
<feature type="domain" description="Methyltransferase" evidence="1">
    <location>
        <begin position="58"/>
        <end position="150"/>
    </location>
</feature>
<dbReference type="Gene3D" id="3.40.50.150">
    <property type="entry name" value="Vaccinia Virus protein VP39"/>
    <property type="match status" value="1"/>
</dbReference>
<accession>A0A8J3SB12</accession>
<comment type="caution">
    <text evidence="2">The sequence shown here is derived from an EMBL/GenBank/DDBJ whole genome shotgun (WGS) entry which is preliminary data.</text>
</comment>